<keyword evidence="6" id="KW-1185">Reference proteome</keyword>
<accession>V8G7X4</accession>
<evidence type="ECO:0000313" key="6">
    <source>
        <dbReference type="Proteomes" id="UP000018766"/>
    </source>
</evidence>
<name>V8G7X4_9BURK</name>
<evidence type="ECO:0000256" key="2">
    <source>
        <dbReference type="RuleBase" id="RU003613"/>
    </source>
</evidence>
<dbReference type="GO" id="GO:0090529">
    <property type="term" value="P:cell septum assembly"/>
    <property type="evidence" value="ECO:0007669"/>
    <property type="project" value="InterPro"/>
</dbReference>
<evidence type="ECO:0000259" key="4">
    <source>
        <dbReference type="SMART" id="SM00771"/>
    </source>
</evidence>
<organism evidence="5 6">
    <name type="scientific">Pelistega indica</name>
    <dbReference type="NCBI Taxonomy" id="1414851"/>
    <lineage>
        <taxon>Bacteria</taxon>
        <taxon>Pseudomonadati</taxon>
        <taxon>Pseudomonadota</taxon>
        <taxon>Betaproteobacteria</taxon>
        <taxon>Burkholderiales</taxon>
        <taxon>Alcaligenaceae</taxon>
        <taxon>Pelistega</taxon>
    </lineage>
</organism>
<keyword evidence="2 3" id="KW-0472">Membrane</keyword>
<keyword evidence="1" id="KW-0131">Cell cycle</keyword>
<dbReference type="SUPFAM" id="SSF64383">
    <property type="entry name" value="Cell-division protein ZipA, C-terminal domain"/>
    <property type="match status" value="1"/>
</dbReference>
<keyword evidence="3" id="KW-1133">Transmembrane helix</keyword>
<evidence type="ECO:0000256" key="3">
    <source>
        <dbReference type="SAM" id="Phobius"/>
    </source>
</evidence>
<keyword evidence="1" id="KW-0132">Cell division</keyword>
<keyword evidence="2 3" id="KW-0812">Transmembrane</keyword>
<keyword evidence="2" id="KW-1003">Cell membrane</keyword>
<reference evidence="5 6" key="1">
    <citation type="submission" date="2013-11" db="EMBL/GenBank/DDBJ databases">
        <title>Genomic analysis of Pelistega sp. HM-7.</title>
        <authorList>
            <person name="Kumbhare S.V."/>
            <person name="Shetty S.A."/>
            <person name="Sharma O."/>
            <person name="Dhotre D.P."/>
        </authorList>
    </citation>
    <scope>NUCLEOTIDE SEQUENCE [LARGE SCALE GENOMIC DNA]</scope>
    <source>
        <strain evidence="5 6">HM-7</strain>
    </source>
</reference>
<feature type="domain" description="ZipA C-terminal FtsZ-binding" evidence="4">
    <location>
        <begin position="200"/>
        <end position="322"/>
    </location>
</feature>
<keyword evidence="2" id="KW-0997">Cell inner membrane</keyword>
<comment type="subcellular location">
    <subcellularLocation>
        <location evidence="2">Cell inner membrane</location>
        <topology evidence="2">Single-pass type I membrane protein</topology>
    </subcellularLocation>
</comment>
<evidence type="ECO:0000313" key="5">
    <source>
        <dbReference type="EMBL" id="ETD72490.1"/>
    </source>
</evidence>
<gene>
    <name evidence="5" type="ORF">V757_03940</name>
</gene>
<protein>
    <recommendedName>
        <fullName evidence="1">Cell division protein ZipA</fullName>
    </recommendedName>
</protein>
<dbReference type="RefSeq" id="WP_023950096.1">
    <property type="nucleotide sequence ID" value="NZ_AYSV01000064.1"/>
</dbReference>
<comment type="caution">
    <text evidence="5">The sequence shown here is derived from an EMBL/GenBank/DDBJ whole genome shotgun (WGS) entry which is preliminary data.</text>
</comment>
<dbReference type="Gene3D" id="3.30.1400.10">
    <property type="entry name" value="ZipA, C-terminal FtsZ-binding domain"/>
    <property type="match status" value="1"/>
</dbReference>
<sequence length="346" mass="38388">MSSLQISIVVLGLLAILGVIGYNWWQEKKAQERIKEQFPTNEHDALMQGIHAINPTEYDEPVFNVDNMTVTSASQTHDDESPDPLCEAVFDIRFHTPVLGSQLISHLQPLKVTGQKPIRYFAETSDGYNRVRLQPNEIYSSLQMAILLANRSGPLRLEEWDRAVVFADNIAQAFDGTIELANKEETLRRAVDLDELCGSSEAQVGMRLRLEGAQPVKAILAIAHRLGYVEYGAGHVRLHENGKPLFLLLLGGELSSEVRSAGVDFVELLIDVPNSQPVDQPFTRLSKAAFELAKALNAEVVDDQGQPLTPNNPVIEVMDKQLAEVYADLERKGFAAGSERAMRLFS</sequence>
<dbReference type="Proteomes" id="UP000018766">
    <property type="component" value="Unassembled WGS sequence"/>
</dbReference>
<dbReference type="InterPro" id="IPR036765">
    <property type="entry name" value="ZipA_FtsZ-bd_C_sf"/>
</dbReference>
<dbReference type="SMART" id="SM00771">
    <property type="entry name" value="ZipA_C"/>
    <property type="match status" value="1"/>
</dbReference>
<dbReference type="InterPro" id="IPR007449">
    <property type="entry name" value="ZipA_FtsZ-bd_C"/>
</dbReference>
<feature type="transmembrane region" description="Helical" evidence="3">
    <location>
        <begin position="6"/>
        <end position="25"/>
    </location>
</feature>
<proteinExistence type="inferred from homology"/>
<evidence type="ECO:0000256" key="1">
    <source>
        <dbReference type="RuleBase" id="RU003612"/>
    </source>
</evidence>
<dbReference type="Pfam" id="PF04354">
    <property type="entry name" value="ZipA_C"/>
    <property type="match status" value="1"/>
</dbReference>
<dbReference type="GO" id="GO:0005886">
    <property type="term" value="C:plasma membrane"/>
    <property type="evidence" value="ECO:0007669"/>
    <property type="project" value="UniProtKB-SubCell"/>
</dbReference>
<dbReference type="EMBL" id="AYSV01000064">
    <property type="protein sequence ID" value="ETD72490.1"/>
    <property type="molecule type" value="Genomic_DNA"/>
</dbReference>
<comment type="similarity">
    <text evidence="1">Belongs to the ZipA family.</text>
</comment>
<dbReference type="OrthoDB" id="8521018at2"/>
<comment type="function">
    <text evidence="1">Essential cell division protein that stabilizes the FtsZ protofilaments by cross-linking them and that serves as a cytoplasmic membrane anchor for the Z ring. Also required for the recruitment to the septal ring of downstream cell division proteins.</text>
</comment>
<dbReference type="AlphaFoldDB" id="V8G7X4"/>